<protein>
    <submittedName>
        <fullName evidence="1">Uncharacterized protein</fullName>
    </submittedName>
</protein>
<dbReference type="Proteomes" id="UP000775213">
    <property type="component" value="Unassembled WGS sequence"/>
</dbReference>
<proteinExistence type="predicted"/>
<dbReference type="EMBL" id="JAGFBR010000004">
    <property type="protein sequence ID" value="KAH0468275.1"/>
    <property type="molecule type" value="Genomic_DNA"/>
</dbReference>
<comment type="caution">
    <text evidence="1">The sequence shown here is derived from an EMBL/GenBank/DDBJ whole genome shotgun (WGS) entry which is preliminary data.</text>
</comment>
<dbReference type="AlphaFoldDB" id="A0AAV7HLS3"/>
<reference evidence="1 2" key="1">
    <citation type="journal article" date="2021" name="Hortic Res">
        <title>Chromosome-scale assembly of the Dendrobium chrysotoxum genome enhances the understanding of orchid evolution.</title>
        <authorList>
            <person name="Zhang Y."/>
            <person name="Zhang G.Q."/>
            <person name="Zhang D."/>
            <person name="Liu X.D."/>
            <person name="Xu X.Y."/>
            <person name="Sun W.H."/>
            <person name="Yu X."/>
            <person name="Zhu X."/>
            <person name="Wang Z.W."/>
            <person name="Zhao X."/>
            <person name="Zhong W.Y."/>
            <person name="Chen H."/>
            <person name="Yin W.L."/>
            <person name="Huang T."/>
            <person name="Niu S.C."/>
            <person name="Liu Z.J."/>
        </authorList>
    </citation>
    <scope>NUCLEOTIDE SEQUENCE [LARGE SCALE GENOMIC DNA]</scope>
    <source>
        <strain evidence="1">Lindl</strain>
    </source>
</reference>
<name>A0AAV7HLS3_DENCH</name>
<gene>
    <name evidence="1" type="ORF">IEQ34_003308</name>
</gene>
<keyword evidence="2" id="KW-1185">Reference proteome</keyword>
<organism evidence="1 2">
    <name type="scientific">Dendrobium chrysotoxum</name>
    <name type="common">Orchid</name>
    <dbReference type="NCBI Taxonomy" id="161865"/>
    <lineage>
        <taxon>Eukaryota</taxon>
        <taxon>Viridiplantae</taxon>
        <taxon>Streptophyta</taxon>
        <taxon>Embryophyta</taxon>
        <taxon>Tracheophyta</taxon>
        <taxon>Spermatophyta</taxon>
        <taxon>Magnoliopsida</taxon>
        <taxon>Liliopsida</taxon>
        <taxon>Asparagales</taxon>
        <taxon>Orchidaceae</taxon>
        <taxon>Epidendroideae</taxon>
        <taxon>Malaxideae</taxon>
        <taxon>Dendrobiinae</taxon>
        <taxon>Dendrobium</taxon>
    </lineage>
</organism>
<evidence type="ECO:0000313" key="2">
    <source>
        <dbReference type="Proteomes" id="UP000775213"/>
    </source>
</evidence>
<sequence>MAPNTSPKQFGFHALGIDESLLPDSLLIVMRNKRPTHTRITGGTSKIYLNKTKRIFLFVTRENIISPIQPNIPSYPKENDVKLSQFILSSRFLKEGEKNI</sequence>
<evidence type="ECO:0000313" key="1">
    <source>
        <dbReference type="EMBL" id="KAH0468275.1"/>
    </source>
</evidence>
<accession>A0AAV7HLS3</accession>